<protein>
    <submittedName>
        <fullName evidence="1">Uncharacterized protein</fullName>
    </submittedName>
</protein>
<evidence type="ECO:0000313" key="2">
    <source>
        <dbReference type="Proteomes" id="UP000572051"/>
    </source>
</evidence>
<dbReference type="EMBL" id="JACCFS010000001">
    <property type="protein sequence ID" value="NYJ38162.1"/>
    <property type="molecule type" value="Genomic_DNA"/>
</dbReference>
<proteinExistence type="predicted"/>
<accession>A0A7Z0JDM2</accession>
<dbReference type="RefSeq" id="WP_179829343.1">
    <property type="nucleotide sequence ID" value="NZ_JACCFS010000001.1"/>
</dbReference>
<sequence length="202" mass="21653">MSASTGLLARLRGSRLADDVLTWHDCYLDRSGYADEVPLALESGEPLVGLATTGGGASFLLCGGDERRPAFYYDDADSVLVLGRDLAEAVELLIGVPYLISVSHTLAGQGAEAATARHAELVAEDIAVDEEDNPPGARHHSDYLRSREETHRRLAAELGVRALPVSALLRRLEETAREVAPELQVLWVDGGEVNPIPHALAP</sequence>
<organism evidence="1 2">
    <name type="scientific">Nocardiopsis aegyptia</name>
    <dbReference type="NCBI Taxonomy" id="220378"/>
    <lineage>
        <taxon>Bacteria</taxon>
        <taxon>Bacillati</taxon>
        <taxon>Actinomycetota</taxon>
        <taxon>Actinomycetes</taxon>
        <taxon>Streptosporangiales</taxon>
        <taxon>Nocardiopsidaceae</taxon>
        <taxon>Nocardiopsis</taxon>
    </lineage>
</organism>
<dbReference type="AlphaFoldDB" id="A0A7Z0JDM2"/>
<gene>
    <name evidence="1" type="ORF">HNR10_006043</name>
</gene>
<evidence type="ECO:0000313" key="1">
    <source>
        <dbReference type="EMBL" id="NYJ38162.1"/>
    </source>
</evidence>
<dbReference type="Proteomes" id="UP000572051">
    <property type="component" value="Unassembled WGS sequence"/>
</dbReference>
<keyword evidence="2" id="KW-1185">Reference proteome</keyword>
<comment type="caution">
    <text evidence="1">The sequence shown here is derived from an EMBL/GenBank/DDBJ whole genome shotgun (WGS) entry which is preliminary data.</text>
</comment>
<reference evidence="1 2" key="1">
    <citation type="submission" date="2020-07" db="EMBL/GenBank/DDBJ databases">
        <title>Sequencing the genomes of 1000 actinobacteria strains.</title>
        <authorList>
            <person name="Klenk H.-P."/>
        </authorList>
    </citation>
    <scope>NUCLEOTIDE SEQUENCE [LARGE SCALE GENOMIC DNA]</scope>
    <source>
        <strain evidence="1 2">DSM 44442</strain>
    </source>
</reference>
<name>A0A7Z0JDM2_9ACTN</name>